<evidence type="ECO:0000313" key="2">
    <source>
        <dbReference type="EMBL" id="GAG76459.1"/>
    </source>
</evidence>
<accession>X1A3X1</accession>
<dbReference type="EMBL" id="BART01018640">
    <property type="protein sequence ID" value="GAG76459.1"/>
    <property type="molecule type" value="Genomic_DNA"/>
</dbReference>
<feature type="compositionally biased region" description="Basic and acidic residues" evidence="1">
    <location>
        <begin position="1"/>
        <end position="12"/>
    </location>
</feature>
<evidence type="ECO:0000256" key="1">
    <source>
        <dbReference type="SAM" id="MobiDB-lite"/>
    </source>
</evidence>
<proteinExistence type="predicted"/>
<comment type="caution">
    <text evidence="2">The sequence shown here is derived from an EMBL/GenBank/DDBJ whole genome shotgun (WGS) entry which is preliminary data.</text>
</comment>
<sequence>MNPNEKKTEKGVKSKNFNSNKKSSGKPGNPEKKYLARCRPFSDQLVTSDIYSAQEGFEYLYINYRKANPEKTESKNSKKRRLGGFSKHGLKNINQFGLILILIMLMKLPKILKKPVIC</sequence>
<dbReference type="AlphaFoldDB" id="X1A3X1"/>
<feature type="region of interest" description="Disordered" evidence="1">
    <location>
        <begin position="1"/>
        <end position="33"/>
    </location>
</feature>
<protein>
    <submittedName>
        <fullName evidence="2">Uncharacterized protein</fullName>
    </submittedName>
</protein>
<feature type="compositionally biased region" description="Low complexity" evidence="1">
    <location>
        <begin position="14"/>
        <end position="28"/>
    </location>
</feature>
<reference evidence="2" key="1">
    <citation type="journal article" date="2014" name="Front. Microbiol.">
        <title>High frequency of phylogenetically diverse reductive dehalogenase-homologous genes in deep subseafloor sedimentary metagenomes.</title>
        <authorList>
            <person name="Kawai M."/>
            <person name="Futagami T."/>
            <person name="Toyoda A."/>
            <person name="Takaki Y."/>
            <person name="Nishi S."/>
            <person name="Hori S."/>
            <person name="Arai W."/>
            <person name="Tsubouchi T."/>
            <person name="Morono Y."/>
            <person name="Uchiyama I."/>
            <person name="Ito T."/>
            <person name="Fujiyama A."/>
            <person name="Inagaki F."/>
            <person name="Takami H."/>
        </authorList>
    </citation>
    <scope>NUCLEOTIDE SEQUENCE</scope>
    <source>
        <strain evidence="2">Expedition CK06-06</strain>
    </source>
</reference>
<organism evidence="2">
    <name type="scientific">marine sediment metagenome</name>
    <dbReference type="NCBI Taxonomy" id="412755"/>
    <lineage>
        <taxon>unclassified sequences</taxon>
        <taxon>metagenomes</taxon>
        <taxon>ecological metagenomes</taxon>
    </lineage>
</organism>
<gene>
    <name evidence="2" type="ORF">S01H4_35124</name>
</gene>
<name>X1A3X1_9ZZZZ</name>